<dbReference type="CDD" id="cd00083">
    <property type="entry name" value="bHLH_SF"/>
    <property type="match status" value="1"/>
</dbReference>
<evidence type="ECO:0000256" key="2">
    <source>
        <dbReference type="ARBA" id="ARBA00023125"/>
    </source>
</evidence>
<feature type="region of interest" description="Disordered" evidence="6">
    <location>
        <begin position="1"/>
        <end position="78"/>
    </location>
</feature>
<keyword evidence="2" id="KW-0238">DNA-binding</keyword>
<dbReference type="GO" id="GO:0003700">
    <property type="term" value="F:DNA-binding transcription factor activity"/>
    <property type="evidence" value="ECO:0007669"/>
    <property type="project" value="TreeGrafter"/>
</dbReference>
<dbReference type="SMART" id="SM00353">
    <property type="entry name" value="HLH"/>
    <property type="match status" value="1"/>
</dbReference>
<evidence type="ECO:0000259" key="7">
    <source>
        <dbReference type="PROSITE" id="PS50888"/>
    </source>
</evidence>
<dbReference type="GO" id="GO:0090575">
    <property type="term" value="C:RNA polymerase II transcription regulator complex"/>
    <property type="evidence" value="ECO:0007669"/>
    <property type="project" value="TreeGrafter"/>
</dbReference>
<dbReference type="GO" id="GO:0045944">
    <property type="term" value="P:positive regulation of transcription by RNA polymerase II"/>
    <property type="evidence" value="ECO:0007669"/>
    <property type="project" value="TreeGrafter"/>
</dbReference>
<dbReference type="SUPFAM" id="SSF47459">
    <property type="entry name" value="HLH, helix-loop-helix DNA-binding domain"/>
    <property type="match status" value="1"/>
</dbReference>
<keyword evidence="1" id="KW-0805">Transcription regulation</keyword>
<dbReference type="Pfam" id="PF00010">
    <property type="entry name" value="HLH"/>
    <property type="match status" value="1"/>
</dbReference>
<dbReference type="Gene3D" id="4.10.280.10">
    <property type="entry name" value="Helix-loop-helix DNA-binding domain"/>
    <property type="match status" value="1"/>
</dbReference>
<evidence type="ECO:0000313" key="9">
    <source>
        <dbReference type="Proteomes" id="UP000736335"/>
    </source>
</evidence>
<organism evidence="8 9">
    <name type="scientific">Thelephora terrestris</name>
    <dbReference type="NCBI Taxonomy" id="56493"/>
    <lineage>
        <taxon>Eukaryota</taxon>
        <taxon>Fungi</taxon>
        <taxon>Dikarya</taxon>
        <taxon>Basidiomycota</taxon>
        <taxon>Agaricomycotina</taxon>
        <taxon>Agaricomycetes</taxon>
        <taxon>Thelephorales</taxon>
        <taxon>Thelephoraceae</taxon>
        <taxon>Thelephora</taxon>
    </lineage>
</organism>
<feature type="region of interest" description="Disordered" evidence="6">
    <location>
        <begin position="344"/>
        <end position="406"/>
    </location>
</feature>
<dbReference type="PROSITE" id="PS50888">
    <property type="entry name" value="BHLH"/>
    <property type="match status" value="1"/>
</dbReference>
<feature type="compositionally biased region" description="Low complexity" evidence="6">
    <location>
        <begin position="8"/>
        <end position="36"/>
    </location>
</feature>
<feature type="compositionally biased region" description="Polar residues" evidence="6">
    <location>
        <begin position="344"/>
        <end position="364"/>
    </location>
</feature>
<proteinExistence type="predicted"/>
<dbReference type="InterPro" id="IPR011598">
    <property type="entry name" value="bHLH_dom"/>
</dbReference>
<gene>
    <name evidence="8" type="ORF">BJ322DRAFT_1184340</name>
</gene>
<evidence type="ECO:0000256" key="3">
    <source>
        <dbReference type="ARBA" id="ARBA00023159"/>
    </source>
</evidence>
<keyword evidence="9" id="KW-1185">Reference proteome</keyword>
<protein>
    <recommendedName>
        <fullName evidence="7">BHLH domain-containing protein</fullName>
    </recommendedName>
</protein>
<dbReference type="EMBL" id="WIUZ02000005">
    <property type="protein sequence ID" value="KAF9786627.1"/>
    <property type="molecule type" value="Genomic_DNA"/>
</dbReference>
<accession>A0A9P6L7Z4</accession>
<dbReference type="Proteomes" id="UP000736335">
    <property type="component" value="Unassembled WGS sequence"/>
</dbReference>
<dbReference type="PANTHER" id="PTHR10328:SF3">
    <property type="entry name" value="PROTEIN MAX"/>
    <property type="match status" value="1"/>
</dbReference>
<dbReference type="GO" id="GO:0003677">
    <property type="term" value="F:DNA binding"/>
    <property type="evidence" value="ECO:0007669"/>
    <property type="project" value="UniProtKB-KW"/>
</dbReference>
<evidence type="ECO:0000256" key="6">
    <source>
        <dbReference type="SAM" id="MobiDB-lite"/>
    </source>
</evidence>
<feature type="compositionally biased region" description="Basic and acidic residues" evidence="6">
    <location>
        <begin position="59"/>
        <end position="75"/>
    </location>
</feature>
<reference evidence="8" key="1">
    <citation type="journal article" date="2020" name="Nat. Commun.">
        <title>Large-scale genome sequencing of mycorrhizal fungi provides insights into the early evolution of symbiotic traits.</title>
        <authorList>
            <person name="Miyauchi S."/>
            <person name="Kiss E."/>
            <person name="Kuo A."/>
            <person name="Drula E."/>
            <person name="Kohler A."/>
            <person name="Sanchez-Garcia M."/>
            <person name="Morin E."/>
            <person name="Andreopoulos B."/>
            <person name="Barry K.W."/>
            <person name="Bonito G."/>
            <person name="Buee M."/>
            <person name="Carver A."/>
            <person name="Chen C."/>
            <person name="Cichocki N."/>
            <person name="Clum A."/>
            <person name="Culley D."/>
            <person name="Crous P.W."/>
            <person name="Fauchery L."/>
            <person name="Girlanda M."/>
            <person name="Hayes R.D."/>
            <person name="Keri Z."/>
            <person name="LaButti K."/>
            <person name="Lipzen A."/>
            <person name="Lombard V."/>
            <person name="Magnuson J."/>
            <person name="Maillard F."/>
            <person name="Murat C."/>
            <person name="Nolan M."/>
            <person name="Ohm R.A."/>
            <person name="Pangilinan J."/>
            <person name="Pereira M.F."/>
            <person name="Perotto S."/>
            <person name="Peter M."/>
            <person name="Pfister S."/>
            <person name="Riley R."/>
            <person name="Sitrit Y."/>
            <person name="Stielow J.B."/>
            <person name="Szollosi G."/>
            <person name="Zifcakova L."/>
            <person name="Stursova M."/>
            <person name="Spatafora J.W."/>
            <person name="Tedersoo L."/>
            <person name="Vaario L.M."/>
            <person name="Yamada A."/>
            <person name="Yan M."/>
            <person name="Wang P."/>
            <person name="Xu J."/>
            <person name="Bruns T."/>
            <person name="Baldrian P."/>
            <person name="Vilgalys R."/>
            <person name="Dunand C."/>
            <person name="Henrissat B."/>
            <person name="Grigoriev I.V."/>
            <person name="Hibbett D."/>
            <person name="Nagy L.G."/>
            <person name="Martin F.M."/>
        </authorList>
    </citation>
    <scope>NUCLEOTIDE SEQUENCE</scope>
    <source>
        <strain evidence="8">UH-Tt-Lm1</strain>
    </source>
</reference>
<dbReference type="GO" id="GO:0046983">
    <property type="term" value="F:protein dimerization activity"/>
    <property type="evidence" value="ECO:0007669"/>
    <property type="project" value="InterPro"/>
</dbReference>
<dbReference type="AlphaFoldDB" id="A0A9P6L7Z4"/>
<name>A0A9P6L7Z4_9AGAM</name>
<feature type="compositionally biased region" description="Polar residues" evidence="6">
    <location>
        <begin position="375"/>
        <end position="384"/>
    </location>
</feature>
<dbReference type="InterPro" id="IPR036638">
    <property type="entry name" value="HLH_DNA-bd_sf"/>
</dbReference>
<keyword evidence="4" id="KW-0804">Transcription</keyword>
<keyword evidence="3" id="KW-0010">Activator</keyword>
<evidence type="ECO:0000256" key="5">
    <source>
        <dbReference type="ARBA" id="ARBA00023242"/>
    </source>
</evidence>
<comment type="caution">
    <text evidence="8">The sequence shown here is derived from an EMBL/GenBank/DDBJ whole genome shotgun (WGS) entry which is preliminary data.</text>
</comment>
<evidence type="ECO:0000256" key="1">
    <source>
        <dbReference type="ARBA" id="ARBA00023015"/>
    </source>
</evidence>
<feature type="domain" description="BHLH" evidence="7">
    <location>
        <begin position="66"/>
        <end position="118"/>
    </location>
</feature>
<dbReference type="OrthoDB" id="8964853at2759"/>
<keyword evidence="5" id="KW-0539">Nucleus</keyword>
<sequence>MAAYVRVPSSPSDSAPASPSAQSSSSTPSLISQPLSEVIHPGFNSATIPPAPAGKRKPNGRENTAERRATHSAAERRRRKTLNSRFLDLAALLPNLSRIPRPSKSSIVNLSIAHIHASRHHRLIAARELRIFKAETDALRRELNEWRDQSGIPRLEEPARGDGFRSVLDGEVVVVLPTGQQEDDQNMEDNEDDLHAHSFEDLEDVARAAVVNMIKRSMSPLPAPPSPSHQFVHNAPPLPVQQNCAVQPLPQQAAGGSQLYHARSQLAPGRQHPRAVSPQHFPPGRPIIATQQSPASYENPAMIYDGCPSRFGYNVPQPYSSGQLPSHILAQLAAEADQKATPGWYSNPTGRFTSPNSSGGTSPVRSPFDGGLSNGFPTSQQPQYTEHGVVGHERSDGIGSRESPVGNYGLFSGAPEILERPPVVRFVTESSFRTASSKPFLTYVNADD</sequence>
<evidence type="ECO:0000313" key="8">
    <source>
        <dbReference type="EMBL" id="KAF9786627.1"/>
    </source>
</evidence>
<dbReference type="PANTHER" id="PTHR10328">
    <property type="entry name" value="PROTEIN MAX MYC-ASSOCIATED FACTOR X"/>
    <property type="match status" value="1"/>
</dbReference>
<reference evidence="8" key="2">
    <citation type="submission" date="2020-11" db="EMBL/GenBank/DDBJ databases">
        <authorList>
            <consortium name="DOE Joint Genome Institute"/>
            <person name="Kuo A."/>
            <person name="Miyauchi S."/>
            <person name="Kiss E."/>
            <person name="Drula E."/>
            <person name="Kohler A."/>
            <person name="Sanchez-Garcia M."/>
            <person name="Andreopoulos B."/>
            <person name="Barry K.W."/>
            <person name="Bonito G."/>
            <person name="Buee M."/>
            <person name="Carver A."/>
            <person name="Chen C."/>
            <person name="Cichocki N."/>
            <person name="Clum A."/>
            <person name="Culley D."/>
            <person name="Crous P.W."/>
            <person name="Fauchery L."/>
            <person name="Girlanda M."/>
            <person name="Hayes R."/>
            <person name="Keri Z."/>
            <person name="Labutti K."/>
            <person name="Lipzen A."/>
            <person name="Lombard V."/>
            <person name="Magnuson J."/>
            <person name="Maillard F."/>
            <person name="Morin E."/>
            <person name="Murat C."/>
            <person name="Nolan M."/>
            <person name="Ohm R."/>
            <person name="Pangilinan J."/>
            <person name="Pereira M."/>
            <person name="Perotto S."/>
            <person name="Peter M."/>
            <person name="Riley R."/>
            <person name="Sitrit Y."/>
            <person name="Stielow B."/>
            <person name="Szollosi G."/>
            <person name="Zifcakova L."/>
            <person name="Stursova M."/>
            <person name="Spatafora J.W."/>
            <person name="Tedersoo L."/>
            <person name="Vaario L.-M."/>
            <person name="Yamada A."/>
            <person name="Yan M."/>
            <person name="Wang P."/>
            <person name="Xu J."/>
            <person name="Bruns T."/>
            <person name="Baldrian P."/>
            <person name="Vilgalys R."/>
            <person name="Henrissat B."/>
            <person name="Grigoriev I.V."/>
            <person name="Hibbett D."/>
            <person name="Nagy L.G."/>
            <person name="Martin F.M."/>
        </authorList>
    </citation>
    <scope>NUCLEOTIDE SEQUENCE</scope>
    <source>
        <strain evidence="8">UH-Tt-Lm1</strain>
    </source>
</reference>
<evidence type="ECO:0000256" key="4">
    <source>
        <dbReference type="ARBA" id="ARBA00023163"/>
    </source>
</evidence>